<dbReference type="InterPro" id="IPR055305">
    <property type="entry name" value="GG3-like"/>
</dbReference>
<name>A0A7J8WGU7_GOSAI</name>
<gene>
    <name evidence="2" type="ORF">Goari_015475</name>
</gene>
<dbReference type="EMBL" id="JABFAA010000001">
    <property type="protein sequence ID" value="MBA0673849.1"/>
    <property type="molecule type" value="Genomic_DNA"/>
</dbReference>
<protein>
    <submittedName>
        <fullName evidence="2">Uncharacterized protein</fullName>
    </submittedName>
</protein>
<evidence type="ECO:0000313" key="3">
    <source>
        <dbReference type="Proteomes" id="UP000593577"/>
    </source>
</evidence>
<dbReference type="Proteomes" id="UP000593577">
    <property type="component" value="Unassembled WGS sequence"/>
</dbReference>
<evidence type="ECO:0000256" key="1">
    <source>
        <dbReference type="SAM" id="MobiDB-lite"/>
    </source>
</evidence>
<accession>A0A7J8WGU7</accession>
<evidence type="ECO:0000313" key="2">
    <source>
        <dbReference type="EMBL" id="MBA0673849.1"/>
    </source>
</evidence>
<dbReference type="PANTHER" id="PTHR32378:SF10">
    <property type="entry name" value="GUANINE NUCLEOTIDE-BINDING PROTEIN SUBUNIT GAMMA 3"/>
    <property type="match status" value="1"/>
</dbReference>
<comment type="caution">
    <text evidence="2">The sequence shown here is derived from an EMBL/GenBank/DDBJ whole genome shotgun (WGS) entry which is preliminary data.</text>
</comment>
<feature type="region of interest" description="Disordered" evidence="1">
    <location>
        <begin position="1"/>
        <end position="22"/>
    </location>
</feature>
<dbReference type="AlphaFoldDB" id="A0A7J8WGU7"/>
<dbReference type="PANTHER" id="PTHR32378">
    <property type="entry name" value="GUANINE NUCLEOTIDE-BINDING PROTEIN SUBUNIT GAMMA 3"/>
    <property type="match status" value="1"/>
</dbReference>
<reference evidence="2 3" key="1">
    <citation type="journal article" date="2019" name="Genome Biol. Evol.">
        <title>Insights into the evolution of the New World diploid cottons (Gossypium, subgenus Houzingenia) based on genome sequencing.</title>
        <authorList>
            <person name="Grover C.E."/>
            <person name="Arick M.A. 2nd"/>
            <person name="Thrash A."/>
            <person name="Conover J.L."/>
            <person name="Sanders W.S."/>
            <person name="Peterson D.G."/>
            <person name="Frelichowski J.E."/>
            <person name="Scheffler J.A."/>
            <person name="Scheffler B.E."/>
            <person name="Wendel J.F."/>
        </authorList>
    </citation>
    <scope>NUCLEOTIDE SEQUENCE [LARGE SCALE GENOMIC DNA]</scope>
    <source>
        <strain evidence="2">185</strain>
        <tissue evidence="2">Leaf</tissue>
    </source>
</reference>
<sequence>MAAGSGGSLSLPPPCPKSPPEYPDLYGKRRETAKVQMLEREISFLEDVRSFILLLAVPSKQKSEESEVMSPLEVALVSIPCSFVAVARIRDGGVALVLNHNAAGTSRAAKTVAFFGFLRAWTDVADGNVVLNVRRDWLPQAQRATALHFLISKRLGFLVEEEAAELLEDSPTGTMGTSESRVAMAGLKNREGEGVAFLGALVFRGNGREETTRHLERACF</sequence>
<keyword evidence="3" id="KW-1185">Reference proteome</keyword>
<organism evidence="2 3">
    <name type="scientific">Gossypium aridum</name>
    <name type="common">American cotton</name>
    <name type="synonym">Erioxylum aridum</name>
    <dbReference type="NCBI Taxonomy" id="34290"/>
    <lineage>
        <taxon>Eukaryota</taxon>
        <taxon>Viridiplantae</taxon>
        <taxon>Streptophyta</taxon>
        <taxon>Embryophyta</taxon>
        <taxon>Tracheophyta</taxon>
        <taxon>Spermatophyta</taxon>
        <taxon>Magnoliopsida</taxon>
        <taxon>eudicotyledons</taxon>
        <taxon>Gunneridae</taxon>
        <taxon>Pentapetalae</taxon>
        <taxon>rosids</taxon>
        <taxon>malvids</taxon>
        <taxon>Malvales</taxon>
        <taxon>Malvaceae</taxon>
        <taxon>Malvoideae</taxon>
        <taxon>Gossypium</taxon>
    </lineage>
</organism>
<proteinExistence type="predicted"/>
<feature type="compositionally biased region" description="Pro residues" evidence="1">
    <location>
        <begin position="11"/>
        <end position="22"/>
    </location>
</feature>